<dbReference type="EMBL" id="JABCJJ010000002">
    <property type="protein sequence ID" value="NMR19124.1"/>
    <property type="molecule type" value="Genomic_DNA"/>
</dbReference>
<evidence type="ECO:0000313" key="4">
    <source>
        <dbReference type="Proteomes" id="UP000562124"/>
    </source>
</evidence>
<evidence type="ECO:0000313" key="3">
    <source>
        <dbReference type="EMBL" id="NMR19124.1"/>
    </source>
</evidence>
<comment type="caution">
    <text evidence="3">The sequence shown here is derived from an EMBL/GenBank/DDBJ whole genome shotgun (WGS) entry which is preliminary data.</text>
</comment>
<dbReference type="Pfam" id="PF00561">
    <property type="entry name" value="Abhydrolase_1"/>
    <property type="match status" value="1"/>
</dbReference>
<keyword evidence="4" id="KW-1185">Reference proteome</keyword>
<keyword evidence="1 3" id="KW-0378">Hydrolase</keyword>
<dbReference type="GO" id="GO:0016787">
    <property type="term" value="F:hydrolase activity"/>
    <property type="evidence" value="ECO:0007669"/>
    <property type="project" value="UniProtKB-KW"/>
</dbReference>
<dbReference type="GO" id="GO:0016020">
    <property type="term" value="C:membrane"/>
    <property type="evidence" value="ECO:0007669"/>
    <property type="project" value="TreeGrafter"/>
</dbReference>
<reference evidence="3 4" key="1">
    <citation type="submission" date="2020-04" db="EMBL/GenBank/DDBJ databases">
        <title>Sequencing and Assembly of C. fimi.</title>
        <authorList>
            <person name="Ramsey A.R."/>
        </authorList>
    </citation>
    <scope>NUCLEOTIDE SEQUENCE [LARGE SCALE GENOMIC DNA]</scope>
    <source>
        <strain evidence="3 4">SB</strain>
    </source>
</reference>
<evidence type="ECO:0000256" key="1">
    <source>
        <dbReference type="ARBA" id="ARBA00022801"/>
    </source>
</evidence>
<dbReference type="Gene3D" id="3.40.50.1820">
    <property type="entry name" value="alpha/beta hydrolase"/>
    <property type="match status" value="1"/>
</dbReference>
<dbReference type="PANTHER" id="PTHR43798:SF31">
    <property type="entry name" value="AB HYDROLASE SUPERFAMILY PROTEIN YCLE"/>
    <property type="match status" value="1"/>
</dbReference>
<dbReference type="Proteomes" id="UP000562124">
    <property type="component" value="Unassembled WGS sequence"/>
</dbReference>
<dbReference type="InterPro" id="IPR000073">
    <property type="entry name" value="AB_hydrolase_1"/>
</dbReference>
<dbReference type="PRINTS" id="PR00111">
    <property type="entry name" value="ABHYDROLASE"/>
</dbReference>
<dbReference type="SUPFAM" id="SSF53474">
    <property type="entry name" value="alpha/beta-Hydrolases"/>
    <property type="match status" value="1"/>
</dbReference>
<proteinExistence type="predicted"/>
<dbReference type="InterPro" id="IPR050266">
    <property type="entry name" value="AB_hydrolase_sf"/>
</dbReference>
<dbReference type="InterPro" id="IPR029058">
    <property type="entry name" value="AB_hydrolase_fold"/>
</dbReference>
<name>A0A7Y0QGQ6_CELFI</name>
<sequence>MERTVTAVSEGYRTLDVPVRGGRLRVGVWGPEDAGAPTILAVHGVTASHRAWPMVAAALPGVRVIAPDLRGRGRSAHLPGPYGMPQHADDLAAVLDALGVRRTVVVGHSMGAFVSAVFAHRHADRVRSLVLIDGGLPLAAPPGLTGDALVRAILGPAAERLAMTFPDRASYRAFWRAHPAFGEGWNDTMAQYVDYDLEGVEPELHPATAYAAVEEDTAELHSGPSLVAALDGLVHPTVFLRAPRGLMDEPPGLYSPDQVTVWSGRLPVLRAVEVDDVNHYTIIMSDHGVDAVTAEIRQALAASGEPVGAVGGRGAEHPAEVHP</sequence>
<evidence type="ECO:0000259" key="2">
    <source>
        <dbReference type="Pfam" id="PF00561"/>
    </source>
</evidence>
<gene>
    <name evidence="3" type="ORF">HIR71_02630</name>
</gene>
<accession>A0A7Y0QGQ6</accession>
<feature type="domain" description="AB hydrolase-1" evidence="2">
    <location>
        <begin position="37"/>
        <end position="191"/>
    </location>
</feature>
<dbReference type="AlphaFoldDB" id="A0A7Y0QGQ6"/>
<organism evidence="3 4">
    <name type="scientific">Cellulomonas fimi</name>
    <dbReference type="NCBI Taxonomy" id="1708"/>
    <lineage>
        <taxon>Bacteria</taxon>
        <taxon>Bacillati</taxon>
        <taxon>Actinomycetota</taxon>
        <taxon>Actinomycetes</taxon>
        <taxon>Micrococcales</taxon>
        <taxon>Cellulomonadaceae</taxon>
        <taxon>Cellulomonas</taxon>
    </lineage>
</organism>
<protein>
    <submittedName>
        <fullName evidence="3">Alpha/beta hydrolase</fullName>
    </submittedName>
</protein>
<dbReference type="PANTHER" id="PTHR43798">
    <property type="entry name" value="MONOACYLGLYCEROL LIPASE"/>
    <property type="match status" value="1"/>
</dbReference>